<dbReference type="EMBL" id="CP069362">
    <property type="protein sequence ID" value="WGS65739.1"/>
    <property type="molecule type" value="Genomic_DNA"/>
</dbReference>
<feature type="domain" description="D-Lysine 5,6-aminomutase alpha subunit" evidence="1">
    <location>
        <begin position="4"/>
        <end position="117"/>
    </location>
</feature>
<dbReference type="SUPFAM" id="SSF51703">
    <property type="entry name" value="Cobalamin (vitamin B12)-dependent enzymes"/>
    <property type="match status" value="1"/>
</dbReference>
<accession>A0ABY8PT04</accession>
<evidence type="ECO:0000313" key="3">
    <source>
        <dbReference type="Proteomes" id="UP001232493"/>
    </source>
</evidence>
<reference evidence="2 3" key="1">
    <citation type="submission" date="2021-02" db="EMBL/GenBank/DDBJ databases">
        <title>Characterization of Marinitoga sp. nov. str. BP5-C20A.</title>
        <authorList>
            <person name="Erauso G."/>
            <person name="Postec A."/>
        </authorList>
    </citation>
    <scope>NUCLEOTIDE SEQUENCE [LARGE SCALE GENOMIC DNA]</scope>
    <source>
        <strain evidence="2 3">BP5-C20A</strain>
    </source>
</reference>
<evidence type="ECO:0000313" key="2">
    <source>
        <dbReference type="EMBL" id="WGS65739.1"/>
    </source>
</evidence>
<dbReference type="InterPro" id="IPR016176">
    <property type="entry name" value="Cbl-dep_enz_cat"/>
</dbReference>
<proteinExistence type="predicted"/>
<dbReference type="Pfam" id="PF16552">
    <property type="entry name" value="OAM_alpha"/>
    <property type="match status" value="1"/>
</dbReference>
<dbReference type="InterPro" id="IPR015130">
    <property type="entry name" value="Lys-AminoMut_A"/>
</dbReference>
<protein>
    <submittedName>
        <fullName evidence="2">Ornithine aminomutase subunit alpha</fullName>
    </submittedName>
</protein>
<gene>
    <name evidence="2" type="ORF">JRV97_04080</name>
</gene>
<evidence type="ECO:0000259" key="1">
    <source>
        <dbReference type="Pfam" id="PF16552"/>
    </source>
</evidence>
<keyword evidence="3" id="KW-1185">Reference proteome</keyword>
<organism evidence="2 3">
    <name type="scientific">Marinitoga aeolica</name>
    <dbReference type="NCBI Taxonomy" id="2809031"/>
    <lineage>
        <taxon>Bacteria</taxon>
        <taxon>Thermotogati</taxon>
        <taxon>Thermotogota</taxon>
        <taxon>Thermotogae</taxon>
        <taxon>Petrotogales</taxon>
        <taxon>Petrotogaceae</taxon>
        <taxon>Marinitoga</taxon>
    </lineage>
</organism>
<dbReference type="RefSeq" id="WP_281000446.1">
    <property type="nucleotide sequence ID" value="NZ_CP069362.1"/>
</dbReference>
<dbReference type="Gene3D" id="6.10.250.2220">
    <property type="match status" value="1"/>
</dbReference>
<dbReference type="Gene3D" id="1.10.8.1000">
    <property type="entry name" value="Ornithine 4,5 aminomutase S component, alpha subunit-like"/>
    <property type="match status" value="1"/>
</dbReference>
<dbReference type="Proteomes" id="UP001232493">
    <property type="component" value="Chromosome"/>
</dbReference>
<name>A0ABY8PT04_9BACT</name>
<sequence>MEPRKSDFEERAKHLMNMTDEELDKYFWDLVEKIVDPLIDLASTHTSPSIERSVLLRMGFNSMEAKALVDKFFEKHILGKGAGNIVYTIAKEHNIDYIQAGRDLIAGKYWDDVDRIFVHGGDNK</sequence>